<dbReference type="AlphaFoldDB" id="A0A1M6P9Z0"/>
<dbReference type="CDD" id="cd10030">
    <property type="entry name" value="UDG-F4_TTUDGA_SPO1dp_like"/>
    <property type="match status" value="1"/>
</dbReference>
<sequence>MYTLDELKKITNQCRRCRLCMGRTNVVFGQGNPKADIMFIGEGPGQQEDLQGQAFVGAAGQLLTKAIEAIDFKREEVFIANIVKCRPPNNRNPKEDEIKACISYLRWQVKLIKPKMIICLGSVAAKNIIDKNLKITRQRGQWIEKKGFMILPTFHPAALLRDESKKRPFWEDFKKVKRMYDELNKK</sequence>
<keyword evidence="7" id="KW-0227">DNA damage</keyword>
<dbReference type="PANTHER" id="PTHR33693:SF1">
    <property type="entry name" value="TYPE-4 URACIL-DNA GLYCOSYLASE"/>
    <property type="match status" value="1"/>
</dbReference>
<keyword evidence="5" id="KW-0004">4Fe-4S</keyword>
<proteinExistence type="inferred from homology"/>
<accession>A0A1M6P9Z0</accession>
<keyword evidence="6" id="KW-0479">Metal-binding</keyword>
<evidence type="ECO:0000256" key="11">
    <source>
        <dbReference type="ARBA" id="ARBA00023204"/>
    </source>
</evidence>
<dbReference type="Pfam" id="PF03167">
    <property type="entry name" value="UDG"/>
    <property type="match status" value="1"/>
</dbReference>
<evidence type="ECO:0000256" key="3">
    <source>
        <dbReference type="ARBA" id="ARBA00012030"/>
    </source>
</evidence>
<dbReference type="OrthoDB" id="5290748at2"/>
<dbReference type="InterPro" id="IPR051536">
    <property type="entry name" value="UDG_Type-4/5"/>
</dbReference>
<dbReference type="PANTHER" id="PTHR33693">
    <property type="entry name" value="TYPE-5 URACIL-DNA GLYCOSYLASE"/>
    <property type="match status" value="1"/>
</dbReference>
<evidence type="ECO:0000256" key="4">
    <source>
        <dbReference type="ARBA" id="ARBA00019403"/>
    </source>
</evidence>
<evidence type="ECO:0000259" key="12">
    <source>
        <dbReference type="SMART" id="SM00986"/>
    </source>
</evidence>
<dbReference type="GO" id="GO:0051539">
    <property type="term" value="F:4 iron, 4 sulfur cluster binding"/>
    <property type="evidence" value="ECO:0007669"/>
    <property type="project" value="UniProtKB-KW"/>
</dbReference>
<dbReference type="EMBL" id="FRAG01000022">
    <property type="protein sequence ID" value="SHK04738.1"/>
    <property type="molecule type" value="Genomic_DNA"/>
</dbReference>
<protein>
    <recommendedName>
        <fullName evidence="4">Type-4 uracil-DNA glycosylase</fullName>
        <ecNumber evidence="3">3.2.2.27</ecNumber>
    </recommendedName>
</protein>
<keyword evidence="8" id="KW-0378">Hydrolase</keyword>
<evidence type="ECO:0000256" key="10">
    <source>
        <dbReference type="ARBA" id="ARBA00023014"/>
    </source>
</evidence>
<keyword evidence="10" id="KW-0411">Iron-sulfur</keyword>
<dbReference type="RefSeq" id="WP_073149595.1">
    <property type="nucleotide sequence ID" value="NZ_FRAG01000022.1"/>
</dbReference>
<comment type="similarity">
    <text evidence="2">Belongs to the uracil-DNA glycosylase (UDG) superfamily. Type 4 (UDGa) family.</text>
</comment>
<organism evidence="13 14">
    <name type="scientific">Paramaledivibacter caminithermalis (strain DSM 15212 / CIP 107654 / DViRD3)</name>
    <name type="common">Clostridium caminithermale</name>
    <dbReference type="NCBI Taxonomy" id="1121301"/>
    <lineage>
        <taxon>Bacteria</taxon>
        <taxon>Bacillati</taxon>
        <taxon>Bacillota</taxon>
        <taxon>Clostridia</taxon>
        <taxon>Peptostreptococcales</taxon>
        <taxon>Caminicellaceae</taxon>
        <taxon>Paramaledivibacter</taxon>
    </lineage>
</organism>
<evidence type="ECO:0000256" key="9">
    <source>
        <dbReference type="ARBA" id="ARBA00023004"/>
    </source>
</evidence>
<keyword evidence="14" id="KW-1185">Reference proteome</keyword>
<dbReference type="InterPro" id="IPR036895">
    <property type="entry name" value="Uracil-DNA_glycosylase-like_sf"/>
</dbReference>
<comment type="catalytic activity">
    <reaction evidence="1">
        <text>Hydrolyzes single-stranded DNA or mismatched double-stranded DNA and polynucleotides, releasing free uracil.</text>
        <dbReference type="EC" id="3.2.2.27"/>
    </reaction>
</comment>
<dbReference type="SMART" id="SM00987">
    <property type="entry name" value="UreE_C"/>
    <property type="match status" value="1"/>
</dbReference>
<keyword evidence="11" id="KW-0234">DNA repair</keyword>
<dbReference type="NCBIfam" id="TIGR00758">
    <property type="entry name" value="UDG_fam4"/>
    <property type="match status" value="1"/>
</dbReference>
<feature type="domain" description="Uracil-DNA glycosylase-like" evidence="12">
    <location>
        <begin position="28"/>
        <end position="174"/>
    </location>
</feature>
<keyword evidence="9" id="KW-0408">Iron</keyword>
<evidence type="ECO:0000256" key="1">
    <source>
        <dbReference type="ARBA" id="ARBA00001400"/>
    </source>
</evidence>
<evidence type="ECO:0000256" key="5">
    <source>
        <dbReference type="ARBA" id="ARBA00022485"/>
    </source>
</evidence>
<dbReference type="SUPFAM" id="SSF52141">
    <property type="entry name" value="Uracil-DNA glycosylase-like"/>
    <property type="match status" value="1"/>
</dbReference>
<dbReference type="EC" id="3.2.2.27" evidence="3"/>
<gene>
    <name evidence="13" type="ORF">SAMN02745912_02078</name>
</gene>
<dbReference type="GO" id="GO:0046872">
    <property type="term" value="F:metal ion binding"/>
    <property type="evidence" value="ECO:0007669"/>
    <property type="project" value="UniProtKB-KW"/>
</dbReference>
<evidence type="ECO:0000313" key="14">
    <source>
        <dbReference type="Proteomes" id="UP000184465"/>
    </source>
</evidence>
<dbReference type="STRING" id="1121301.SAMN02745912_02078"/>
<dbReference type="SMART" id="SM00986">
    <property type="entry name" value="UDG"/>
    <property type="match status" value="1"/>
</dbReference>
<name>A0A1M6P9Z0_PARC5</name>
<evidence type="ECO:0000256" key="2">
    <source>
        <dbReference type="ARBA" id="ARBA00006521"/>
    </source>
</evidence>
<dbReference type="Gene3D" id="3.40.470.10">
    <property type="entry name" value="Uracil-DNA glycosylase-like domain"/>
    <property type="match status" value="1"/>
</dbReference>
<evidence type="ECO:0000256" key="8">
    <source>
        <dbReference type="ARBA" id="ARBA00022801"/>
    </source>
</evidence>
<dbReference type="Proteomes" id="UP000184465">
    <property type="component" value="Unassembled WGS sequence"/>
</dbReference>
<dbReference type="InterPro" id="IPR005273">
    <property type="entry name" value="Ura-DNA_glyco_family4"/>
</dbReference>
<evidence type="ECO:0000256" key="6">
    <source>
        <dbReference type="ARBA" id="ARBA00022723"/>
    </source>
</evidence>
<reference evidence="13 14" key="1">
    <citation type="submission" date="2016-11" db="EMBL/GenBank/DDBJ databases">
        <authorList>
            <person name="Jaros S."/>
            <person name="Januszkiewicz K."/>
            <person name="Wedrychowicz H."/>
        </authorList>
    </citation>
    <scope>NUCLEOTIDE SEQUENCE [LARGE SCALE GENOMIC DNA]</scope>
    <source>
        <strain evidence="13 14">DSM 15212</strain>
    </source>
</reference>
<dbReference type="InterPro" id="IPR005122">
    <property type="entry name" value="Uracil-DNA_glycosylase-like"/>
</dbReference>
<dbReference type="GO" id="GO:0004844">
    <property type="term" value="F:uracil DNA N-glycosylase activity"/>
    <property type="evidence" value="ECO:0007669"/>
    <property type="project" value="UniProtKB-EC"/>
</dbReference>
<dbReference type="GO" id="GO:0006281">
    <property type="term" value="P:DNA repair"/>
    <property type="evidence" value="ECO:0007669"/>
    <property type="project" value="UniProtKB-KW"/>
</dbReference>
<evidence type="ECO:0000256" key="7">
    <source>
        <dbReference type="ARBA" id="ARBA00022763"/>
    </source>
</evidence>
<evidence type="ECO:0000313" key="13">
    <source>
        <dbReference type="EMBL" id="SHK04738.1"/>
    </source>
</evidence>